<dbReference type="RefSeq" id="WP_332518938.1">
    <property type="nucleotide sequence ID" value="NZ_JANRHA010000001.1"/>
</dbReference>
<gene>
    <name evidence="3" type="ORF">NVS88_00985</name>
</gene>
<feature type="signal peptide" evidence="1">
    <location>
        <begin position="1"/>
        <end position="36"/>
    </location>
</feature>
<dbReference type="Pfam" id="PF04213">
    <property type="entry name" value="HtaA"/>
    <property type="match status" value="1"/>
</dbReference>
<name>A0A9X4RFM2_9ACTN</name>
<feature type="chain" id="PRO_5040843992" evidence="1">
    <location>
        <begin position="37"/>
        <end position="371"/>
    </location>
</feature>
<dbReference type="AlphaFoldDB" id="A0A9X4RFM2"/>
<dbReference type="InterPro" id="IPR006311">
    <property type="entry name" value="TAT_signal"/>
</dbReference>
<dbReference type="PROSITE" id="PS51318">
    <property type="entry name" value="TAT"/>
    <property type="match status" value="1"/>
</dbReference>
<keyword evidence="4" id="KW-1185">Reference proteome</keyword>
<accession>A0A9X4RFM2</accession>
<feature type="domain" description="Htaa" evidence="2">
    <location>
        <begin position="221"/>
        <end position="354"/>
    </location>
</feature>
<reference evidence="3" key="1">
    <citation type="submission" date="2022-08" db="EMBL/GenBank/DDBJ databases">
        <title>Genome analysis of Corynebacteriales strain.</title>
        <authorList>
            <person name="Lee S.D."/>
        </authorList>
    </citation>
    <scope>NUCLEOTIDE SEQUENCE</scope>
    <source>
        <strain evidence="3">D3-21</strain>
    </source>
</reference>
<evidence type="ECO:0000259" key="2">
    <source>
        <dbReference type="Pfam" id="PF04213"/>
    </source>
</evidence>
<organism evidence="3 4">
    <name type="scientific">Speluncibacter jeojiensis</name>
    <dbReference type="NCBI Taxonomy" id="2710754"/>
    <lineage>
        <taxon>Bacteria</taxon>
        <taxon>Bacillati</taxon>
        <taxon>Actinomycetota</taxon>
        <taxon>Actinomycetes</taxon>
        <taxon>Mycobacteriales</taxon>
        <taxon>Speluncibacteraceae</taxon>
        <taxon>Speluncibacter</taxon>
    </lineage>
</organism>
<proteinExistence type="predicted"/>
<dbReference type="InterPro" id="IPR007331">
    <property type="entry name" value="Htaa"/>
</dbReference>
<comment type="caution">
    <text evidence="3">The sequence shown here is derived from an EMBL/GenBank/DDBJ whole genome shotgun (WGS) entry which is preliminary data.</text>
</comment>
<evidence type="ECO:0000313" key="4">
    <source>
        <dbReference type="Proteomes" id="UP001152755"/>
    </source>
</evidence>
<sequence length="371" mass="38385">MIVDSRPRRRLGGLRLVAAAAIAAAAALTAPAVASAAPTTPGAGSAPSIEVFAADAVTPLGDTSVHPGDQVVVKGRGFDPNADTGGWPVPVPPGVPHGTFVAFGAFAPEWRPSQGAPESSREVTRSGMSWVLSRRALDRVPSAPFDLQRTIRQQWVPLDDDGTFTAKLTIKAPPAVPADGRYGIYTYAAAGAVAADAELSVPVNFDPAPGPNTPKAPAEDMVWGVAPGYTDLVTGTTQGAVVGSGGAAVRKDGQLTFALAGSEVNPATGYGTVRYRGTVVSSTRFHLLEIALRDPWVEFTPNGTWLSAQTSTGDTVGTDSLTRVRVARLDTGADGARHDWAAVPATFTAPLQPTVLLPYSGQPAAPVTFRY</sequence>
<evidence type="ECO:0000313" key="3">
    <source>
        <dbReference type="EMBL" id="MDG3013131.1"/>
    </source>
</evidence>
<dbReference type="EMBL" id="JANRHA010000001">
    <property type="protein sequence ID" value="MDG3013131.1"/>
    <property type="molecule type" value="Genomic_DNA"/>
</dbReference>
<keyword evidence="1" id="KW-0732">Signal</keyword>
<dbReference type="Proteomes" id="UP001152755">
    <property type="component" value="Unassembled WGS sequence"/>
</dbReference>
<protein>
    <submittedName>
        <fullName evidence="3">HtaA domain-containing protein</fullName>
    </submittedName>
</protein>
<evidence type="ECO:0000256" key="1">
    <source>
        <dbReference type="SAM" id="SignalP"/>
    </source>
</evidence>